<dbReference type="NCBIfam" id="TIGR00688">
    <property type="entry name" value="rarD"/>
    <property type="match status" value="1"/>
</dbReference>
<dbReference type="InterPro" id="IPR004626">
    <property type="entry name" value="RarD"/>
</dbReference>
<keyword evidence="10" id="KW-1185">Reference proteome</keyword>
<dbReference type="RefSeq" id="WP_204424525.1">
    <property type="nucleotide sequence ID" value="NZ_CP070228.1"/>
</dbReference>
<keyword evidence="5 8" id="KW-0812">Transmembrane</keyword>
<evidence type="ECO:0000256" key="3">
    <source>
        <dbReference type="ARBA" id="ARBA00022448"/>
    </source>
</evidence>
<protein>
    <submittedName>
        <fullName evidence="9">EamA family transporter RarD</fullName>
    </submittedName>
</protein>
<evidence type="ECO:0000256" key="6">
    <source>
        <dbReference type="ARBA" id="ARBA00022989"/>
    </source>
</evidence>
<feature type="transmembrane region" description="Helical" evidence="8">
    <location>
        <begin position="128"/>
        <end position="144"/>
    </location>
</feature>
<dbReference type="EMBL" id="CP070228">
    <property type="protein sequence ID" value="QRV02205.1"/>
    <property type="molecule type" value="Genomic_DNA"/>
</dbReference>
<evidence type="ECO:0000313" key="10">
    <source>
        <dbReference type="Proteomes" id="UP000602653"/>
    </source>
</evidence>
<dbReference type="Proteomes" id="UP000602653">
    <property type="component" value="Chromosome"/>
</dbReference>
<keyword evidence="7 8" id="KW-0472">Membrane</keyword>
<dbReference type="SUPFAM" id="SSF103481">
    <property type="entry name" value="Multidrug resistance efflux transporter EmrE"/>
    <property type="match status" value="2"/>
</dbReference>
<feature type="transmembrane region" description="Helical" evidence="8">
    <location>
        <begin position="73"/>
        <end position="91"/>
    </location>
</feature>
<feature type="transmembrane region" description="Helical" evidence="8">
    <location>
        <begin position="150"/>
        <end position="167"/>
    </location>
</feature>
<comment type="subcellular location">
    <subcellularLocation>
        <location evidence="1">Cell membrane</location>
        <topology evidence="1">Multi-pass membrane protein</topology>
    </subcellularLocation>
</comment>
<feature type="transmembrane region" description="Helical" evidence="8">
    <location>
        <begin position="236"/>
        <end position="258"/>
    </location>
</feature>
<feature type="transmembrane region" description="Helical" evidence="8">
    <location>
        <begin position="103"/>
        <end position="121"/>
    </location>
</feature>
<evidence type="ECO:0000256" key="8">
    <source>
        <dbReference type="SAM" id="Phobius"/>
    </source>
</evidence>
<name>A0ABX7IHJ5_9ACTO</name>
<evidence type="ECO:0000256" key="1">
    <source>
        <dbReference type="ARBA" id="ARBA00004651"/>
    </source>
</evidence>
<dbReference type="InterPro" id="IPR037185">
    <property type="entry name" value="EmrE-like"/>
</dbReference>
<accession>A0ABX7IHJ5</accession>
<proteinExistence type="inferred from homology"/>
<evidence type="ECO:0000256" key="5">
    <source>
        <dbReference type="ARBA" id="ARBA00022692"/>
    </source>
</evidence>
<keyword evidence="6 8" id="KW-1133">Transmembrane helix</keyword>
<gene>
    <name evidence="9" type="primary">rarD</name>
    <name evidence="9" type="ORF">JTE88_00120</name>
</gene>
<evidence type="ECO:0000256" key="7">
    <source>
        <dbReference type="ARBA" id="ARBA00023136"/>
    </source>
</evidence>
<feature type="transmembrane region" description="Helical" evidence="8">
    <location>
        <begin position="35"/>
        <end position="52"/>
    </location>
</feature>
<feature type="transmembrane region" description="Helical" evidence="8">
    <location>
        <begin position="264"/>
        <end position="287"/>
    </location>
</feature>
<keyword evidence="3" id="KW-0813">Transport</keyword>
<evidence type="ECO:0000313" key="9">
    <source>
        <dbReference type="EMBL" id="QRV02205.1"/>
    </source>
</evidence>
<comment type="similarity">
    <text evidence="2">Belongs to the EamA transporter family.</text>
</comment>
<organism evidence="9 10">
    <name type="scientific">Arcanobacterium phocisimile</name>
    <dbReference type="NCBI Taxonomy" id="1302235"/>
    <lineage>
        <taxon>Bacteria</taxon>
        <taxon>Bacillati</taxon>
        <taxon>Actinomycetota</taxon>
        <taxon>Actinomycetes</taxon>
        <taxon>Actinomycetales</taxon>
        <taxon>Actinomycetaceae</taxon>
        <taxon>Arcanobacterium</taxon>
    </lineage>
</organism>
<feature type="transmembrane region" description="Helical" evidence="8">
    <location>
        <begin position="7"/>
        <end position="29"/>
    </location>
</feature>
<sequence>MSNRGVIISLLSSVAFAMFSYMSSLIAPLTGIELWAWRMIMTVPGVLIVLLMTKRFWWFSGELRRVREQPKKLIAYAFCAPMLAGQMWLFGWAPQAGKTLDVGMGYFLMPLVMVVIGRVLYHERMTRLMVISSVIAASAVAWEMWRAGGIGWVATFIAIGYPAYFVVRRYFETDGVGALALEMTLALPPAIWVAFSPQSLQNTFSSVSLVAVLLALGALSVFGVISYVLAVKWLSYGMFGLLSYVEPVLVIVVAIILGERIDPLQWWTYLGIWLAVFLLGVDGVIALSKKVRWSVPAVRPWRRRRPRKRRSEPDSWARLFRNRKGKLVEKPR</sequence>
<feature type="transmembrane region" description="Helical" evidence="8">
    <location>
        <begin position="176"/>
        <end position="195"/>
    </location>
</feature>
<evidence type="ECO:0000256" key="4">
    <source>
        <dbReference type="ARBA" id="ARBA00022475"/>
    </source>
</evidence>
<evidence type="ECO:0000256" key="2">
    <source>
        <dbReference type="ARBA" id="ARBA00007362"/>
    </source>
</evidence>
<keyword evidence="4" id="KW-1003">Cell membrane</keyword>
<reference evidence="9 10" key="1">
    <citation type="submission" date="2021-02" db="EMBL/GenBank/DDBJ databases">
        <title>Complete Genome Sequence of Arcanobacterium phocisimile strain DSM 26142T from a harbour seal.</title>
        <authorList>
            <person name="Borowiak M."/>
            <person name="Alssahen M."/>
            <person name="Malorny B."/>
            <person name="Laemmler C."/>
            <person name="Siebert U."/>
            <person name="Ploetz M."/>
            <person name="Abdulmawjood A."/>
        </authorList>
    </citation>
    <scope>NUCLEOTIDE SEQUENCE [LARGE SCALE GENOMIC DNA]</scope>
    <source>
        <strain evidence="9 10">DSM 26142</strain>
    </source>
</reference>
<feature type="transmembrane region" description="Helical" evidence="8">
    <location>
        <begin position="207"/>
        <end position="229"/>
    </location>
</feature>